<dbReference type="SUPFAM" id="SSF53850">
    <property type="entry name" value="Periplasmic binding protein-like II"/>
    <property type="match status" value="1"/>
</dbReference>
<dbReference type="STRING" id="642227.HA49_20400"/>
<evidence type="ECO:0000256" key="3">
    <source>
        <dbReference type="ARBA" id="ARBA00023125"/>
    </source>
</evidence>
<evidence type="ECO:0000256" key="1">
    <source>
        <dbReference type="ARBA" id="ARBA00009437"/>
    </source>
</evidence>
<dbReference type="InterPro" id="IPR036388">
    <property type="entry name" value="WH-like_DNA-bd_sf"/>
</dbReference>
<dbReference type="eggNOG" id="COG0583">
    <property type="taxonomic scope" value="Bacteria"/>
</dbReference>
<keyword evidence="3" id="KW-0238">DNA-binding</keyword>
<reference evidence="6" key="1">
    <citation type="submission" date="2014-12" db="EMBL/GenBank/DDBJ databases">
        <title>The draft genome of the Tatumella morbirosei type strain, LMG23360T isolated from pineapple rot.</title>
        <authorList>
            <person name="Smits T.H."/>
            <person name="Palmer M."/>
            <person name="Venter S.N."/>
            <person name="Duffy B."/>
            <person name="Steenkamp E.T."/>
            <person name="Chan W.Y."/>
            <person name="Coutinho T.A."/>
            <person name="Coetzee M.P."/>
            <person name="De Maayer P."/>
        </authorList>
    </citation>
    <scope>NUCLEOTIDE SEQUENCE [LARGE SCALE GENOMIC DNA]</scope>
    <source>
        <strain evidence="6">LMG 23360</strain>
    </source>
</reference>
<dbReference type="InterPro" id="IPR058163">
    <property type="entry name" value="LysR-type_TF_proteobact-type"/>
</dbReference>
<dbReference type="OrthoDB" id="570111at2"/>
<organism evidence="6 7">
    <name type="scientific">Tatumella morbirosei</name>
    <dbReference type="NCBI Taxonomy" id="642227"/>
    <lineage>
        <taxon>Bacteria</taxon>
        <taxon>Pseudomonadati</taxon>
        <taxon>Pseudomonadota</taxon>
        <taxon>Gammaproteobacteria</taxon>
        <taxon>Enterobacterales</taxon>
        <taxon>Erwiniaceae</taxon>
        <taxon>Tatumella</taxon>
    </lineage>
</organism>
<evidence type="ECO:0000256" key="2">
    <source>
        <dbReference type="ARBA" id="ARBA00023015"/>
    </source>
</evidence>
<evidence type="ECO:0000313" key="6">
    <source>
        <dbReference type="EMBL" id="KGD70303.1"/>
    </source>
</evidence>
<comment type="similarity">
    <text evidence="1">Belongs to the LysR transcriptional regulatory family.</text>
</comment>
<dbReference type="Gene3D" id="1.10.10.10">
    <property type="entry name" value="Winged helix-like DNA-binding domain superfamily/Winged helix DNA-binding domain"/>
    <property type="match status" value="1"/>
</dbReference>
<keyword evidence="4" id="KW-0804">Transcription</keyword>
<evidence type="ECO:0000313" key="7">
    <source>
        <dbReference type="Proteomes" id="UP000029577"/>
    </source>
</evidence>
<evidence type="ECO:0000256" key="4">
    <source>
        <dbReference type="ARBA" id="ARBA00023163"/>
    </source>
</evidence>
<gene>
    <name evidence="6" type="ORF">HA49_20400</name>
</gene>
<dbReference type="PANTHER" id="PTHR30537">
    <property type="entry name" value="HTH-TYPE TRANSCRIPTIONAL REGULATOR"/>
    <property type="match status" value="1"/>
</dbReference>
<name>A0A095U6T6_9GAMM</name>
<dbReference type="SUPFAM" id="SSF46785">
    <property type="entry name" value="Winged helix' DNA-binding domain"/>
    <property type="match status" value="1"/>
</dbReference>
<comment type="caution">
    <text evidence="6">The sequence shown here is derived from an EMBL/GenBank/DDBJ whole genome shotgun (WGS) entry which is preliminary data.</text>
</comment>
<evidence type="ECO:0000259" key="5">
    <source>
        <dbReference type="PROSITE" id="PS50931"/>
    </source>
</evidence>
<accession>A0A095U6T6</accession>
<dbReference type="GO" id="GO:0043565">
    <property type="term" value="F:sequence-specific DNA binding"/>
    <property type="evidence" value="ECO:0007669"/>
    <property type="project" value="TreeGrafter"/>
</dbReference>
<dbReference type="RefSeq" id="WP_038023626.1">
    <property type="nucleotide sequence ID" value="NZ_JPKR02000005.1"/>
</dbReference>
<dbReference type="GO" id="GO:0003700">
    <property type="term" value="F:DNA-binding transcription factor activity"/>
    <property type="evidence" value="ECO:0007669"/>
    <property type="project" value="InterPro"/>
</dbReference>
<proteinExistence type="inferred from homology"/>
<dbReference type="Proteomes" id="UP000029577">
    <property type="component" value="Unassembled WGS sequence"/>
</dbReference>
<keyword evidence="2" id="KW-0805">Transcription regulation</keyword>
<feature type="domain" description="HTH lysR-type" evidence="5">
    <location>
        <begin position="2"/>
        <end position="59"/>
    </location>
</feature>
<dbReference type="Pfam" id="PF03466">
    <property type="entry name" value="LysR_substrate"/>
    <property type="match status" value="1"/>
</dbReference>
<sequence>MLNWEDLRYLLAVAEAGSLSGAARLLAVDHATVSRRLNSLEISLNSTLVRRSTRSCSVTPFGQQIIGMARRMEEAAFAIERSALAEQEQVAGKVTLSAPPVLATHLLAGNLQLFRQRYPQIQLSIVSQAARISLSRREADIALRLARPVDDNDVARKLGVMPFSLYTHRDYPQKNQPSDWAFIGYDNQYAAMPHAKWIVAAANGRPLSCAVSDITSQLMAAKSGTGVASLPQFIGDAESDLQRVPFSGELFVPEIWLVVHADLRDSPLLRRVLDFISEVVTAKGLT</sequence>
<protein>
    <submittedName>
        <fullName evidence="6">LysR family transcriptional regulator</fullName>
    </submittedName>
</protein>
<dbReference type="Gene3D" id="3.40.190.290">
    <property type="match status" value="1"/>
</dbReference>
<dbReference type="EMBL" id="JPKR02000005">
    <property type="protein sequence ID" value="KGD70303.1"/>
    <property type="molecule type" value="Genomic_DNA"/>
</dbReference>
<dbReference type="AlphaFoldDB" id="A0A095U6T6"/>
<dbReference type="InterPro" id="IPR000847">
    <property type="entry name" value="LysR_HTH_N"/>
</dbReference>
<keyword evidence="7" id="KW-1185">Reference proteome</keyword>
<dbReference type="InterPro" id="IPR036390">
    <property type="entry name" value="WH_DNA-bd_sf"/>
</dbReference>
<dbReference type="GO" id="GO:0006351">
    <property type="term" value="P:DNA-templated transcription"/>
    <property type="evidence" value="ECO:0007669"/>
    <property type="project" value="TreeGrafter"/>
</dbReference>
<dbReference type="InterPro" id="IPR005119">
    <property type="entry name" value="LysR_subst-bd"/>
</dbReference>
<dbReference type="CDD" id="cd05466">
    <property type="entry name" value="PBP2_LTTR_substrate"/>
    <property type="match status" value="1"/>
</dbReference>
<dbReference type="PROSITE" id="PS50931">
    <property type="entry name" value="HTH_LYSR"/>
    <property type="match status" value="1"/>
</dbReference>
<dbReference type="PANTHER" id="PTHR30537:SF3">
    <property type="entry name" value="TRANSCRIPTIONAL REGULATORY PROTEIN"/>
    <property type="match status" value="1"/>
</dbReference>
<dbReference type="Pfam" id="PF00126">
    <property type="entry name" value="HTH_1"/>
    <property type="match status" value="1"/>
</dbReference>